<reference evidence="2 3" key="1">
    <citation type="submission" date="2024-01" db="EMBL/GenBank/DDBJ databases">
        <title>Hyphobacterium bacterium isolated from marine sediment.</title>
        <authorList>
            <person name="Zhao S."/>
        </authorList>
    </citation>
    <scope>NUCLEOTIDE SEQUENCE [LARGE SCALE GENOMIC DNA]</scope>
    <source>
        <strain evidence="2 3">Y60-23</strain>
    </source>
</reference>
<evidence type="ECO:0000313" key="2">
    <source>
        <dbReference type="EMBL" id="MEE2567324.1"/>
    </source>
</evidence>
<proteinExistence type="predicted"/>
<evidence type="ECO:0000259" key="1">
    <source>
        <dbReference type="Pfam" id="PF09343"/>
    </source>
</evidence>
<dbReference type="NCBIfam" id="TIGR02217">
    <property type="entry name" value="chp_TIGR02217"/>
    <property type="match status" value="1"/>
</dbReference>
<dbReference type="InterPro" id="IPR011740">
    <property type="entry name" value="DUF2460"/>
</dbReference>
<feature type="domain" description="DUF2460" evidence="1">
    <location>
        <begin position="5"/>
        <end position="210"/>
    </location>
</feature>
<dbReference type="EMBL" id="JAZDRO010000005">
    <property type="protein sequence ID" value="MEE2567324.1"/>
    <property type="molecule type" value="Genomic_DNA"/>
</dbReference>
<dbReference type="Proteomes" id="UP001310692">
    <property type="component" value="Unassembled WGS sequence"/>
</dbReference>
<dbReference type="RefSeq" id="WP_330196886.1">
    <property type="nucleotide sequence ID" value="NZ_JAZDRO010000005.1"/>
</dbReference>
<sequence>MTGFHEVRFPFPLARGAAGGPERRTDIVTLGSGCEERNTPWAHSRRRWNAGPGVKTLADLETLIAFFEARRGQLYGFRFRDPADCKSCTLAAAPDALDQTLGTGDGETTEFQLVKRYASGGEAYDRPIVKPVVDTIRVTADGSELVAGDDFTADSATGIITFTSAPDEGVVLTAGYEFDVPVRFDVPQLAISLDAFGAGDAPDVPVVELRL</sequence>
<organism evidence="2 3">
    <name type="scientific">Hyphobacterium marinum</name>
    <dbReference type="NCBI Taxonomy" id="3116574"/>
    <lineage>
        <taxon>Bacteria</taxon>
        <taxon>Pseudomonadati</taxon>
        <taxon>Pseudomonadota</taxon>
        <taxon>Alphaproteobacteria</taxon>
        <taxon>Maricaulales</taxon>
        <taxon>Maricaulaceae</taxon>
        <taxon>Hyphobacterium</taxon>
    </lineage>
</organism>
<gene>
    <name evidence="2" type="ORF">V0U35_11610</name>
</gene>
<accession>A0ABU7M0K1</accession>
<evidence type="ECO:0000313" key="3">
    <source>
        <dbReference type="Proteomes" id="UP001310692"/>
    </source>
</evidence>
<protein>
    <submittedName>
        <fullName evidence="2">DUF2460 domain-containing protein</fullName>
    </submittedName>
</protein>
<keyword evidence="3" id="KW-1185">Reference proteome</keyword>
<dbReference type="Pfam" id="PF09343">
    <property type="entry name" value="DUF2460"/>
    <property type="match status" value="1"/>
</dbReference>
<comment type="caution">
    <text evidence="2">The sequence shown here is derived from an EMBL/GenBank/DDBJ whole genome shotgun (WGS) entry which is preliminary data.</text>
</comment>
<name>A0ABU7M0K1_9PROT</name>